<feature type="transmembrane region" description="Helical" evidence="8">
    <location>
        <begin position="322"/>
        <end position="340"/>
    </location>
</feature>
<protein>
    <submittedName>
        <fullName evidence="9">MFS transporter</fullName>
    </submittedName>
</protein>
<dbReference type="Proteomes" id="UP001589716">
    <property type="component" value="Unassembled WGS sequence"/>
</dbReference>
<dbReference type="InterPro" id="IPR036259">
    <property type="entry name" value="MFS_trans_sf"/>
</dbReference>
<dbReference type="InterPro" id="IPR011701">
    <property type="entry name" value="MFS"/>
</dbReference>
<feature type="transmembrane region" description="Helical" evidence="8">
    <location>
        <begin position="46"/>
        <end position="69"/>
    </location>
</feature>
<reference evidence="9 10" key="1">
    <citation type="submission" date="2024-09" db="EMBL/GenBank/DDBJ databases">
        <authorList>
            <person name="Sun Q."/>
            <person name="Mori K."/>
        </authorList>
    </citation>
    <scope>NUCLEOTIDE SEQUENCE [LARGE SCALE GENOMIC DNA]</scope>
    <source>
        <strain evidence="9 10">JCM 4414</strain>
    </source>
</reference>
<comment type="caution">
    <text evidence="9">The sequence shown here is derived from an EMBL/GenBank/DDBJ whole genome shotgun (WGS) entry which is preliminary data.</text>
</comment>
<keyword evidence="4 8" id="KW-0812">Transmembrane</keyword>
<gene>
    <name evidence="9" type="ORF">ACFFTP_21065</name>
</gene>
<feature type="transmembrane region" description="Helical" evidence="8">
    <location>
        <begin position="447"/>
        <end position="468"/>
    </location>
</feature>
<evidence type="ECO:0000256" key="1">
    <source>
        <dbReference type="ARBA" id="ARBA00004429"/>
    </source>
</evidence>
<evidence type="ECO:0000313" key="10">
    <source>
        <dbReference type="Proteomes" id="UP001589716"/>
    </source>
</evidence>
<evidence type="ECO:0000256" key="2">
    <source>
        <dbReference type="ARBA" id="ARBA00022448"/>
    </source>
</evidence>
<keyword evidence="6 8" id="KW-0472">Membrane</keyword>
<feature type="transmembrane region" description="Helical" evidence="8">
    <location>
        <begin position="12"/>
        <end position="34"/>
    </location>
</feature>
<name>A0ABV5QT28_9ACTN</name>
<feature type="transmembrane region" description="Helical" evidence="8">
    <location>
        <begin position="352"/>
        <end position="373"/>
    </location>
</feature>
<evidence type="ECO:0000256" key="6">
    <source>
        <dbReference type="ARBA" id="ARBA00023136"/>
    </source>
</evidence>
<comment type="subcellular location">
    <subcellularLocation>
        <location evidence="1">Cell inner membrane</location>
        <topology evidence="1">Multi-pass membrane protein</topology>
    </subcellularLocation>
</comment>
<feature type="transmembrane region" description="Helical" evidence="8">
    <location>
        <begin position="101"/>
        <end position="127"/>
    </location>
</feature>
<accession>A0ABV5QT28</accession>
<evidence type="ECO:0000256" key="7">
    <source>
        <dbReference type="SAM" id="MobiDB-lite"/>
    </source>
</evidence>
<dbReference type="EMBL" id="JBHMCT010000013">
    <property type="protein sequence ID" value="MFB9556669.1"/>
    <property type="molecule type" value="Genomic_DNA"/>
</dbReference>
<evidence type="ECO:0000256" key="8">
    <source>
        <dbReference type="SAM" id="Phobius"/>
    </source>
</evidence>
<feature type="transmembrane region" description="Helical" evidence="8">
    <location>
        <begin position="385"/>
        <end position="406"/>
    </location>
</feature>
<feature type="transmembrane region" description="Helical" evidence="8">
    <location>
        <begin position="288"/>
        <end position="310"/>
    </location>
</feature>
<sequence>MLSVLRQPAFRRLFTAQVVALLGTGLATVALALLAHDLAGSDATAVLGTALALKMAAYVTVAPLAGALAGRISRRALLVSADLVRACAALALPFVHEVWHVYALIVLLQAASAAFTPVLQATVPDVLPGERPYTEALSLSRLAHDLESLASPALAALLLIVVPYPWLFTGTATGFLASAALVLSAALPGARPPARAGRGEEDSGSGAGAGRGSASGSGAGRRSQSGPGAGRGSECGPVGGSGRGFGDRSGPRPRTRVLTRLRPPGRTGAGAGAAFGVRPFLATPRLRALLALDLAVAAAGAMVLVGTVALVRDTLGRPQGDVPLALGAYGAGSMAVALLLPRVLDRVDDRRVMLAGAFALPVLLGALALGLAAPAGAVPPWPGLLVVWLLTGAATSAVLTPSGRVLRRSAGPADLPAVFAAHFSLAHACWLLTYPLAGLLIARTGPALPAALLGTLALAGALAAARLWPRADPVALPHDHPELPAGHPHLAGVPGATGAAGGHAHPFRIDALHRHWPTTAP</sequence>
<feature type="transmembrane region" description="Helical" evidence="8">
    <location>
        <begin position="418"/>
        <end position="441"/>
    </location>
</feature>
<feature type="region of interest" description="Disordered" evidence="7">
    <location>
        <begin position="191"/>
        <end position="263"/>
    </location>
</feature>
<keyword evidence="5 8" id="KW-1133">Transmembrane helix</keyword>
<keyword evidence="10" id="KW-1185">Reference proteome</keyword>
<dbReference type="PANTHER" id="PTHR23513">
    <property type="entry name" value="INTEGRAL MEMBRANE EFFLUX PROTEIN-RELATED"/>
    <property type="match status" value="1"/>
</dbReference>
<dbReference type="SUPFAM" id="SSF103473">
    <property type="entry name" value="MFS general substrate transporter"/>
    <property type="match status" value="1"/>
</dbReference>
<evidence type="ECO:0000256" key="4">
    <source>
        <dbReference type="ARBA" id="ARBA00022692"/>
    </source>
</evidence>
<dbReference type="RefSeq" id="WP_345484879.1">
    <property type="nucleotide sequence ID" value="NZ_BAAAWU010000001.1"/>
</dbReference>
<keyword evidence="2" id="KW-0813">Transport</keyword>
<dbReference type="Pfam" id="PF07690">
    <property type="entry name" value="MFS_1"/>
    <property type="match status" value="2"/>
</dbReference>
<evidence type="ECO:0000313" key="9">
    <source>
        <dbReference type="EMBL" id="MFB9556669.1"/>
    </source>
</evidence>
<feature type="compositionally biased region" description="Gly residues" evidence="7">
    <location>
        <begin position="205"/>
        <end position="219"/>
    </location>
</feature>
<organism evidence="9 10">
    <name type="scientific">Streptomyces roseoviridis</name>
    <dbReference type="NCBI Taxonomy" id="67361"/>
    <lineage>
        <taxon>Bacteria</taxon>
        <taxon>Bacillati</taxon>
        <taxon>Actinomycetota</taxon>
        <taxon>Actinomycetes</taxon>
        <taxon>Kitasatosporales</taxon>
        <taxon>Streptomycetaceae</taxon>
        <taxon>Streptomyces</taxon>
    </lineage>
</organism>
<feature type="transmembrane region" description="Helical" evidence="8">
    <location>
        <begin position="172"/>
        <end position="190"/>
    </location>
</feature>
<keyword evidence="3" id="KW-1003">Cell membrane</keyword>
<evidence type="ECO:0000256" key="5">
    <source>
        <dbReference type="ARBA" id="ARBA00022989"/>
    </source>
</evidence>
<dbReference type="PANTHER" id="PTHR23513:SF9">
    <property type="entry name" value="ENTEROBACTIN EXPORTER ENTS"/>
    <property type="match status" value="1"/>
</dbReference>
<feature type="compositionally biased region" description="Gly residues" evidence="7">
    <location>
        <begin position="227"/>
        <end position="244"/>
    </location>
</feature>
<evidence type="ECO:0000256" key="3">
    <source>
        <dbReference type="ARBA" id="ARBA00022475"/>
    </source>
</evidence>
<proteinExistence type="predicted"/>
<dbReference type="Gene3D" id="1.20.1250.20">
    <property type="entry name" value="MFS general substrate transporter like domains"/>
    <property type="match status" value="1"/>
</dbReference>